<evidence type="ECO:0000256" key="14">
    <source>
        <dbReference type="SAM" id="MobiDB-lite"/>
    </source>
</evidence>
<keyword evidence="5" id="KW-0217">Developmental protein</keyword>
<organism evidence="16 17">
    <name type="scientific">Diploptera punctata</name>
    <name type="common">Pacific beetle cockroach</name>
    <dbReference type="NCBI Taxonomy" id="6984"/>
    <lineage>
        <taxon>Eukaryota</taxon>
        <taxon>Metazoa</taxon>
        <taxon>Ecdysozoa</taxon>
        <taxon>Arthropoda</taxon>
        <taxon>Hexapoda</taxon>
        <taxon>Insecta</taxon>
        <taxon>Pterygota</taxon>
        <taxon>Neoptera</taxon>
        <taxon>Polyneoptera</taxon>
        <taxon>Dictyoptera</taxon>
        <taxon>Blattodea</taxon>
        <taxon>Blaberoidea</taxon>
        <taxon>Blaberidae</taxon>
        <taxon>Diplopterinae</taxon>
        <taxon>Diploptera</taxon>
    </lineage>
</organism>
<dbReference type="InterPro" id="IPR036236">
    <property type="entry name" value="Znf_C2H2_sf"/>
</dbReference>
<dbReference type="Pfam" id="PF00096">
    <property type="entry name" value="zf-C2H2"/>
    <property type="match status" value="1"/>
</dbReference>
<evidence type="ECO:0000256" key="1">
    <source>
        <dbReference type="ARBA" id="ARBA00003983"/>
    </source>
</evidence>
<evidence type="ECO:0000256" key="11">
    <source>
        <dbReference type="ARBA" id="ARBA00023125"/>
    </source>
</evidence>
<comment type="function">
    <text evidence="1">Gap class segmentation protein that controls development of head structures.</text>
</comment>
<comment type="similarity">
    <text evidence="3">Belongs to the hunchback C2H2-type zinc-finger protein family.</text>
</comment>
<evidence type="ECO:0000256" key="7">
    <source>
        <dbReference type="ARBA" id="ARBA00022723"/>
    </source>
</evidence>
<reference evidence="16" key="1">
    <citation type="journal article" date="2023" name="IScience">
        <title>Live-bearing cockroach genome reveals convergent evolutionary mechanisms linked to viviparity in insects and beyond.</title>
        <authorList>
            <person name="Fouks B."/>
            <person name="Harrison M.C."/>
            <person name="Mikhailova A.A."/>
            <person name="Marchal E."/>
            <person name="English S."/>
            <person name="Carruthers M."/>
            <person name="Jennings E.C."/>
            <person name="Chiamaka E.L."/>
            <person name="Frigard R.A."/>
            <person name="Pippel M."/>
            <person name="Attardo G.M."/>
            <person name="Benoit J.B."/>
            <person name="Bornberg-Bauer E."/>
            <person name="Tobe S.S."/>
        </authorList>
    </citation>
    <scope>NUCLEOTIDE SEQUENCE</scope>
    <source>
        <strain evidence="16">Stay&amp;Tobe</strain>
    </source>
</reference>
<feature type="compositionally biased region" description="Low complexity" evidence="14">
    <location>
        <begin position="167"/>
        <end position="178"/>
    </location>
</feature>
<gene>
    <name evidence="16" type="ORF">L9F63_018066</name>
</gene>
<dbReference type="SMART" id="SM00355">
    <property type="entry name" value="ZnF_C2H2"/>
    <property type="match status" value="7"/>
</dbReference>
<dbReference type="GO" id="GO:0000977">
    <property type="term" value="F:RNA polymerase II transcription regulatory region sequence-specific DNA binding"/>
    <property type="evidence" value="ECO:0007669"/>
    <property type="project" value="UniProtKB-ARBA"/>
</dbReference>
<feature type="compositionally biased region" description="Polar residues" evidence="14">
    <location>
        <begin position="75"/>
        <end position="86"/>
    </location>
</feature>
<dbReference type="GO" id="GO:0008270">
    <property type="term" value="F:zinc ion binding"/>
    <property type="evidence" value="ECO:0007669"/>
    <property type="project" value="UniProtKB-KW"/>
</dbReference>
<dbReference type="PANTHER" id="PTHR24392">
    <property type="entry name" value="ZINC FINGER PROTEIN"/>
    <property type="match status" value="1"/>
</dbReference>
<keyword evidence="11" id="KW-0238">DNA-binding</keyword>
<keyword evidence="6" id="KW-0302">Gap protein</keyword>
<evidence type="ECO:0000256" key="6">
    <source>
        <dbReference type="ARBA" id="ARBA00022492"/>
    </source>
</evidence>
<proteinExistence type="inferred from homology"/>
<evidence type="ECO:0000313" key="16">
    <source>
        <dbReference type="EMBL" id="KAJ9588632.1"/>
    </source>
</evidence>
<evidence type="ECO:0000256" key="3">
    <source>
        <dbReference type="ARBA" id="ARBA00007746"/>
    </source>
</evidence>
<dbReference type="SUPFAM" id="SSF57667">
    <property type="entry name" value="beta-beta-alpha zinc fingers"/>
    <property type="match status" value="2"/>
</dbReference>
<protein>
    <recommendedName>
        <fullName evidence="4">Protein hunchback</fullName>
    </recommendedName>
</protein>
<dbReference type="PANTHER" id="PTHR24392:SF49">
    <property type="entry name" value="PROTEIN HUNCHBACK"/>
    <property type="match status" value="1"/>
</dbReference>
<evidence type="ECO:0000256" key="4">
    <source>
        <dbReference type="ARBA" id="ARBA00013638"/>
    </source>
</evidence>
<dbReference type="PROSITE" id="PS00028">
    <property type="entry name" value="ZINC_FINGER_C2H2_1"/>
    <property type="match status" value="1"/>
</dbReference>
<feature type="region of interest" description="Disordered" evidence="14">
    <location>
        <begin position="564"/>
        <end position="594"/>
    </location>
</feature>
<feature type="compositionally biased region" description="Polar residues" evidence="14">
    <location>
        <begin position="58"/>
        <end position="67"/>
    </location>
</feature>
<feature type="domain" description="C2H2-type" evidence="15">
    <location>
        <begin position="705"/>
        <end position="732"/>
    </location>
</feature>
<dbReference type="InterPro" id="IPR013087">
    <property type="entry name" value="Znf_C2H2_type"/>
</dbReference>
<feature type="compositionally biased region" description="Polar residues" evidence="14">
    <location>
        <begin position="138"/>
        <end position="147"/>
    </location>
</feature>
<dbReference type="PROSITE" id="PS50157">
    <property type="entry name" value="ZINC_FINGER_C2H2_2"/>
    <property type="match status" value="1"/>
</dbReference>
<dbReference type="GO" id="GO:0040034">
    <property type="term" value="P:regulation of development, heterochronic"/>
    <property type="evidence" value="ECO:0007669"/>
    <property type="project" value="UniProtKB-ARBA"/>
</dbReference>
<accession>A0AAD7ZYM3</accession>
<evidence type="ECO:0000256" key="2">
    <source>
        <dbReference type="ARBA" id="ARBA00004123"/>
    </source>
</evidence>
<dbReference type="EMBL" id="JASPKZ010005322">
    <property type="protein sequence ID" value="KAJ9588632.1"/>
    <property type="molecule type" value="Genomic_DNA"/>
</dbReference>
<keyword evidence="7" id="KW-0479">Metal-binding</keyword>
<comment type="caution">
    <text evidence="16">The sequence shown here is derived from an EMBL/GenBank/DDBJ whole genome shotgun (WGS) entry which is preliminary data.</text>
</comment>
<feature type="region of interest" description="Disordered" evidence="14">
    <location>
        <begin position="137"/>
        <end position="181"/>
    </location>
</feature>
<dbReference type="GO" id="GO:0035282">
    <property type="term" value="P:segmentation"/>
    <property type="evidence" value="ECO:0007669"/>
    <property type="project" value="UniProtKB-KW"/>
</dbReference>
<keyword evidence="10" id="KW-0862">Zinc</keyword>
<evidence type="ECO:0000313" key="17">
    <source>
        <dbReference type="Proteomes" id="UP001233999"/>
    </source>
</evidence>
<name>A0AAD7ZYM3_DIPPU</name>
<dbReference type="GO" id="GO:0000122">
    <property type="term" value="P:negative regulation of transcription by RNA polymerase II"/>
    <property type="evidence" value="ECO:0007669"/>
    <property type="project" value="UniProtKB-ARBA"/>
</dbReference>
<dbReference type="AlphaFoldDB" id="A0AAD7ZYM3"/>
<dbReference type="GO" id="GO:0005634">
    <property type="term" value="C:nucleus"/>
    <property type="evidence" value="ECO:0007669"/>
    <property type="project" value="UniProtKB-SubCell"/>
</dbReference>
<dbReference type="Proteomes" id="UP001233999">
    <property type="component" value="Unassembled WGS sequence"/>
</dbReference>
<keyword evidence="12" id="KW-0539">Nucleus</keyword>
<keyword evidence="9 13" id="KW-0863">Zinc-finger</keyword>
<dbReference type="FunFam" id="3.30.160.60:FF:001301">
    <property type="entry name" value="Blast:Protein hunchback"/>
    <property type="match status" value="1"/>
</dbReference>
<sequence>MNDNLNVSKYTPVISAYMQPDNIGNHMADEPSDGSDWNKHNQVPTNIVKQEPMDPEYRSQSPNNDSGISPGHGSNGSTSAGQQSPSRAPLSSPEQKISTDISTFLHTQMAVWGYDPHRISQDQISASLESPILYRNPLVTSPSNGNKTPPPSMGTGLNAAHSDGNTSSSSSSCSSPDSVHTPLRSLQMTVESVDEATEMANRGNGSRNIFTCPKCKFNTVSRTEYNDHIRMHAPDLKCNNCDFVTKNIIEIQNHSQEIHNTSPLPGDYGLTEEEIAISVPKVNSQGKVKTIRCKHCEYICNTKKDFWDHYVHFITDLKHHMQYHLLNHFEDRPHKCPKCSYRCVNKSMLNSHLKSHSHVYQYRCLDCSYATKYCHSLKMHLRRNKHKPAMVLNPDGTPNPEPVIDVYGTRRGPKQRSKTVSTLNTTPTITHTKLTNNIPPSSHPCMPKFIPTNHVDIPFSYVYNHILPNAFPGNPISPNIPAFPQNANHFAENRNDTPLPLTGIPVENTLNGLYYHMNNNNNNNIFNKESLKEKPDHVINENNEDLNKIPNGKPLDLRKIEGTSEEQKNSVYNLDPSPGKMPSMQKTAVKNRRKGPPYKLEHISRKLQQRIADGDLYNLANSNGNLYEEATNTTVNNRNVNRNSVSSTEEGNDVEALTKITNTTNVNGSSVSSTEEGNDAEDLTKITREERRNVQETEGAERKGYSCQYCGITFIDATLYTIHIGYHGFENPFRCNFCGTQTEDKIAFNIHLARVQHT</sequence>
<evidence type="ECO:0000256" key="9">
    <source>
        <dbReference type="ARBA" id="ARBA00022771"/>
    </source>
</evidence>
<evidence type="ECO:0000256" key="8">
    <source>
        <dbReference type="ARBA" id="ARBA00022737"/>
    </source>
</evidence>
<evidence type="ECO:0000256" key="13">
    <source>
        <dbReference type="PROSITE-ProRule" id="PRU00042"/>
    </source>
</evidence>
<evidence type="ECO:0000256" key="12">
    <source>
        <dbReference type="ARBA" id="ARBA00023242"/>
    </source>
</evidence>
<evidence type="ECO:0000256" key="5">
    <source>
        <dbReference type="ARBA" id="ARBA00022473"/>
    </source>
</evidence>
<evidence type="ECO:0000259" key="15">
    <source>
        <dbReference type="PROSITE" id="PS50157"/>
    </source>
</evidence>
<dbReference type="Gene3D" id="3.30.160.60">
    <property type="entry name" value="Classic Zinc Finger"/>
    <property type="match status" value="3"/>
</dbReference>
<feature type="region of interest" description="Disordered" evidence="14">
    <location>
        <begin position="21"/>
        <end position="96"/>
    </location>
</feature>
<evidence type="ECO:0000256" key="10">
    <source>
        <dbReference type="ARBA" id="ARBA00022833"/>
    </source>
</evidence>
<keyword evidence="17" id="KW-1185">Reference proteome</keyword>
<comment type="subcellular location">
    <subcellularLocation>
        <location evidence="2">Nucleus</location>
    </subcellularLocation>
</comment>
<reference evidence="16" key="2">
    <citation type="submission" date="2023-05" db="EMBL/GenBank/DDBJ databases">
        <authorList>
            <person name="Fouks B."/>
        </authorList>
    </citation>
    <scope>NUCLEOTIDE SEQUENCE</scope>
    <source>
        <strain evidence="16">Stay&amp;Tobe</strain>
        <tissue evidence="16">Testes</tissue>
    </source>
</reference>
<keyword evidence="8" id="KW-0677">Repeat</keyword>